<gene>
    <name evidence="3" type="ORF">OKIT_1317</name>
</gene>
<dbReference type="PATRIC" id="fig|1045004.4.peg.1292"/>
<organism evidence="3 4">
    <name type="scientific">Oenococcus kitaharae DSM 17330</name>
    <dbReference type="NCBI Taxonomy" id="1045004"/>
    <lineage>
        <taxon>Bacteria</taxon>
        <taxon>Bacillati</taxon>
        <taxon>Bacillota</taxon>
        <taxon>Bacilli</taxon>
        <taxon>Lactobacillales</taxon>
        <taxon>Lactobacillaceae</taxon>
        <taxon>Oenococcus</taxon>
    </lineage>
</organism>
<feature type="coiled-coil region" evidence="1">
    <location>
        <begin position="73"/>
        <end position="100"/>
    </location>
</feature>
<comment type="caution">
    <text evidence="3">The sequence shown here is derived from an EMBL/GenBank/DDBJ whole genome shotgun (WGS) entry which is preliminary data.</text>
</comment>
<feature type="transmembrane region" description="Helical" evidence="2">
    <location>
        <begin position="42"/>
        <end position="62"/>
    </location>
</feature>
<dbReference type="eggNOG" id="COG4839">
    <property type="taxonomic scope" value="Bacteria"/>
</dbReference>
<dbReference type="RefSeq" id="WP_007746286.1">
    <property type="nucleotide sequence ID" value="NZ_CM001398.1"/>
</dbReference>
<dbReference type="OrthoDB" id="2151737at2"/>
<evidence type="ECO:0000256" key="1">
    <source>
        <dbReference type="SAM" id="Coils"/>
    </source>
</evidence>
<dbReference type="EMBL" id="AFVZ01000001">
    <property type="protein sequence ID" value="EHN59400.1"/>
    <property type="molecule type" value="Genomic_DNA"/>
</dbReference>
<dbReference type="AlphaFoldDB" id="G9WGZ2"/>
<dbReference type="GO" id="GO:0051301">
    <property type="term" value="P:cell division"/>
    <property type="evidence" value="ECO:0007669"/>
    <property type="project" value="UniProtKB-KW"/>
</dbReference>
<evidence type="ECO:0000313" key="3">
    <source>
        <dbReference type="EMBL" id="EHN59400.1"/>
    </source>
</evidence>
<keyword evidence="2" id="KW-0472">Membrane</keyword>
<name>G9WGZ2_9LACO</name>
<keyword evidence="4" id="KW-1185">Reference proteome</keyword>
<dbReference type="STRING" id="336988.NT96_00230"/>
<accession>G9WGZ2</accession>
<reference evidence="3 4" key="1">
    <citation type="journal article" date="2012" name="PLoS ONE">
        <title>Functional divergence in the genus oenococcus as predicted by genome sequencing of the newly-described species, Oenococcus kitaharae.</title>
        <authorList>
            <person name="Borneman A.R."/>
            <person name="McCarthy J.M."/>
            <person name="Chambers P.J."/>
            <person name="Bartowsky E.J."/>
        </authorList>
    </citation>
    <scope>NUCLEOTIDE SEQUENCE [LARGE SCALE GENOMIC DNA]</scope>
    <source>
        <strain evidence="4">DSM17330</strain>
    </source>
</reference>
<keyword evidence="1" id="KW-0175">Coiled coil</keyword>
<evidence type="ECO:0000256" key="2">
    <source>
        <dbReference type="SAM" id="Phobius"/>
    </source>
</evidence>
<keyword evidence="2" id="KW-1133">Transmembrane helix</keyword>
<proteinExistence type="predicted"/>
<dbReference type="Proteomes" id="UP000004959">
    <property type="component" value="Chromosome"/>
</dbReference>
<dbReference type="HOGENOM" id="CLU_2001520_0_0_9"/>
<protein>
    <submittedName>
        <fullName evidence="3">Protein required for the initiation of cell division</fullName>
    </submittedName>
</protein>
<sequence>MAENAPSYTYRKVNKQASTLKLVKSRPAARTYKKARWSLGDFVFVFVVAACVSAVMFASILLSNTTARVDDQLQAANGRIQAMRSENDKSKEEINKATSVIALQHFAKQNGMTLNSANVQNINK</sequence>
<keyword evidence="2" id="KW-0812">Transmembrane</keyword>
<evidence type="ECO:0000313" key="4">
    <source>
        <dbReference type="Proteomes" id="UP000004959"/>
    </source>
</evidence>
<keyword evidence="3" id="KW-0131">Cell cycle</keyword>
<keyword evidence="3" id="KW-0132">Cell division</keyword>